<dbReference type="PATRIC" id="fig|512763.3.peg.2960"/>
<dbReference type="KEGG" id="rti:DC20_13475"/>
<accession>A0A0N7HWP2</accession>
<evidence type="ECO:0000313" key="1">
    <source>
        <dbReference type="EMBL" id="ALI99800.1"/>
    </source>
</evidence>
<sequence>MPPYGFDGFILFEVKICYQPGTWFLKRKRRLKTIPEATELLSKPMQGETATTVKFCSPF</sequence>
<organism evidence="1 2">
    <name type="scientific">Rufibacter tibetensis</name>
    <dbReference type="NCBI Taxonomy" id="512763"/>
    <lineage>
        <taxon>Bacteria</taxon>
        <taxon>Pseudomonadati</taxon>
        <taxon>Bacteroidota</taxon>
        <taxon>Cytophagia</taxon>
        <taxon>Cytophagales</taxon>
        <taxon>Hymenobacteraceae</taxon>
        <taxon>Rufibacter</taxon>
    </lineage>
</organism>
<evidence type="ECO:0000313" key="2">
    <source>
        <dbReference type="Proteomes" id="UP000061382"/>
    </source>
</evidence>
<reference evidence="1 2" key="1">
    <citation type="submission" date="2015-08" db="EMBL/GenBank/DDBJ databases">
        <title>Complete genome sequence of Rufibacter tibetensis strain 1351t, a radiation-resistant bacterium from tibet plateau.</title>
        <authorList>
            <person name="Dai J."/>
        </authorList>
    </citation>
    <scope>NUCLEOTIDE SEQUENCE [LARGE SCALE GENOMIC DNA]</scope>
    <source>
        <strain evidence="1 2">1351</strain>
    </source>
</reference>
<dbReference type="AlphaFoldDB" id="A0A0N7HWP2"/>
<dbReference type="Proteomes" id="UP000061382">
    <property type="component" value="Chromosome"/>
</dbReference>
<protein>
    <submittedName>
        <fullName evidence="1">Uncharacterized protein</fullName>
    </submittedName>
</protein>
<proteinExistence type="predicted"/>
<gene>
    <name evidence="1" type="ORF">DC20_13475</name>
</gene>
<keyword evidence="2" id="KW-1185">Reference proteome</keyword>
<name>A0A0N7HWP2_9BACT</name>
<dbReference type="EMBL" id="CP012643">
    <property type="protein sequence ID" value="ALI99800.1"/>
    <property type="molecule type" value="Genomic_DNA"/>
</dbReference>